<evidence type="ECO:0000313" key="2">
    <source>
        <dbReference type="Proteomes" id="UP000828390"/>
    </source>
</evidence>
<keyword evidence="2" id="KW-1185">Reference proteome</keyword>
<name>A0A9D4DBQ4_DREPO</name>
<gene>
    <name evidence="1" type="ORF">DPMN_180867</name>
</gene>
<accession>A0A9D4DBQ4</accession>
<protein>
    <submittedName>
        <fullName evidence="1">Uncharacterized protein</fullName>
    </submittedName>
</protein>
<proteinExistence type="predicted"/>
<comment type="caution">
    <text evidence="1">The sequence shown here is derived from an EMBL/GenBank/DDBJ whole genome shotgun (WGS) entry which is preliminary data.</text>
</comment>
<reference evidence="1" key="1">
    <citation type="journal article" date="2019" name="bioRxiv">
        <title>The Genome of the Zebra Mussel, Dreissena polymorpha: A Resource for Invasive Species Research.</title>
        <authorList>
            <person name="McCartney M.A."/>
            <person name="Auch B."/>
            <person name="Kono T."/>
            <person name="Mallez S."/>
            <person name="Zhang Y."/>
            <person name="Obille A."/>
            <person name="Becker A."/>
            <person name="Abrahante J.E."/>
            <person name="Garbe J."/>
            <person name="Badalamenti J.P."/>
            <person name="Herman A."/>
            <person name="Mangelson H."/>
            <person name="Liachko I."/>
            <person name="Sullivan S."/>
            <person name="Sone E.D."/>
            <person name="Koren S."/>
            <person name="Silverstein K.A.T."/>
            <person name="Beckman K.B."/>
            <person name="Gohl D.M."/>
        </authorList>
    </citation>
    <scope>NUCLEOTIDE SEQUENCE</scope>
    <source>
        <strain evidence="1">Duluth1</strain>
        <tissue evidence="1">Whole animal</tissue>
    </source>
</reference>
<dbReference type="Proteomes" id="UP000828390">
    <property type="component" value="Unassembled WGS sequence"/>
</dbReference>
<dbReference type="AlphaFoldDB" id="A0A9D4DBQ4"/>
<organism evidence="1 2">
    <name type="scientific">Dreissena polymorpha</name>
    <name type="common">Zebra mussel</name>
    <name type="synonym">Mytilus polymorpha</name>
    <dbReference type="NCBI Taxonomy" id="45954"/>
    <lineage>
        <taxon>Eukaryota</taxon>
        <taxon>Metazoa</taxon>
        <taxon>Spiralia</taxon>
        <taxon>Lophotrochozoa</taxon>
        <taxon>Mollusca</taxon>
        <taxon>Bivalvia</taxon>
        <taxon>Autobranchia</taxon>
        <taxon>Heteroconchia</taxon>
        <taxon>Euheterodonta</taxon>
        <taxon>Imparidentia</taxon>
        <taxon>Neoheterodontei</taxon>
        <taxon>Myida</taxon>
        <taxon>Dreissenoidea</taxon>
        <taxon>Dreissenidae</taxon>
        <taxon>Dreissena</taxon>
    </lineage>
</organism>
<sequence>MANVVQDKTIQTVSCHFDKSVAKCMRLKIVQHSTTGAMYVVKSVILRRQDIVEDVQQLEVVGSTVVVLGQAVAMVLVELTFVHYTE</sequence>
<evidence type="ECO:0000313" key="1">
    <source>
        <dbReference type="EMBL" id="KAH3746459.1"/>
    </source>
</evidence>
<dbReference type="EMBL" id="JAIWYP010000010">
    <property type="protein sequence ID" value="KAH3746459.1"/>
    <property type="molecule type" value="Genomic_DNA"/>
</dbReference>
<reference evidence="1" key="2">
    <citation type="submission" date="2020-11" db="EMBL/GenBank/DDBJ databases">
        <authorList>
            <person name="McCartney M.A."/>
            <person name="Auch B."/>
            <person name="Kono T."/>
            <person name="Mallez S."/>
            <person name="Becker A."/>
            <person name="Gohl D.M."/>
            <person name="Silverstein K.A.T."/>
            <person name="Koren S."/>
            <person name="Bechman K.B."/>
            <person name="Herman A."/>
            <person name="Abrahante J.E."/>
            <person name="Garbe J."/>
        </authorList>
    </citation>
    <scope>NUCLEOTIDE SEQUENCE</scope>
    <source>
        <strain evidence="1">Duluth1</strain>
        <tissue evidence="1">Whole animal</tissue>
    </source>
</reference>